<sequence length="104" mass="12655">MNVKRHNDREEISFNEDGRETDVKREMELVRGETRTIFCQILIVVFFRRTINGSRRYIQRRRFVRHFLKWGLQKHQVRMDSRLYFIGSVGISLGKMSHPFAYDF</sequence>
<evidence type="ECO:0000256" key="1">
    <source>
        <dbReference type="SAM" id="Phobius"/>
    </source>
</evidence>
<evidence type="ECO:0000313" key="3">
    <source>
        <dbReference type="Proteomes" id="UP000325315"/>
    </source>
</evidence>
<name>A0A5B6URL4_9ROSI</name>
<evidence type="ECO:0000313" key="2">
    <source>
        <dbReference type="EMBL" id="KAA3460459.1"/>
    </source>
</evidence>
<keyword evidence="1" id="KW-0812">Transmembrane</keyword>
<keyword evidence="3" id="KW-1185">Reference proteome</keyword>
<feature type="transmembrane region" description="Helical" evidence="1">
    <location>
        <begin position="83"/>
        <end position="102"/>
    </location>
</feature>
<dbReference type="EMBL" id="SMMG02000009">
    <property type="protein sequence ID" value="KAA3460459.1"/>
    <property type="molecule type" value="Genomic_DNA"/>
</dbReference>
<keyword evidence="1" id="KW-0472">Membrane</keyword>
<comment type="caution">
    <text evidence="2">The sequence shown here is derived from an EMBL/GenBank/DDBJ whole genome shotgun (WGS) entry which is preliminary data.</text>
</comment>
<protein>
    <submittedName>
        <fullName evidence="2">Uncharacterized protein</fullName>
    </submittedName>
</protein>
<proteinExistence type="predicted"/>
<dbReference type="AlphaFoldDB" id="A0A5B6URL4"/>
<organism evidence="2 3">
    <name type="scientific">Gossypium australe</name>
    <dbReference type="NCBI Taxonomy" id="47621"/>
    <lineage>
        <taxon>Eukaryota</taxon>
        <taxon>Viridiplantae</taxon>
        <taxon>Streptophyta</taxon>
        <taxon>Embryophyta</taxon>
        <taxon>Tracheophyta</taxon>
        <taxon>Spermatophyta</taxon>
        <taxon>Magnoliopsida</taxon>
        <taxon>eudicotyledons</taxon>
        <taxon>Gunneridae</taxon>
        <taxon>Pentapetalae</taxon>
        <taxon>rosids</taxon>
        <taxon>malvids</taxon>
        <taxon>Malvales</taxon>
        <taxon>Malvaceae</taxon>
        <taxon>Malvoideae</taxon>
        <taxon>Gossypium</taxon>
    </lineage>
</organism>
<accession>A0A5B6URL4</accession>
<dbReference type="Proteomes" id="UP000325315">
    <property type="component" value="Unassembled WGS sequence"/>
</dbReference>
<reference evidence="3" key="1">
    <citation type="journal article" date="2019" name="Plant Biotechnol. J.">
        <title>Genome sequencing of the Australian wild diploid species Gossypium australe highlights disease resistance and delayed gland morphogenesis.</title>
        <authorList>
            <person name="Cai Y."/>
            <person name="Cai X."/>
            <person name="Wang Q."/>
            <person name="Wang P."/>
            <person name="Zhang Y."/>
            <person name="Cai C."/>
            <person name="Xu Y."/>
            <person name="Wang K."/>
            <person name="Zhou Z."/>
            <person name="Wang C."/>
            <person name="Geng S."/>
            <person name="Li B."/>
            <person name="Dong Q."/>
            <person name="Hou Y."/>
            <person name="Wang H."/>
            <person name="Ai P."/>
            <person name="Liu Z."/>
            <person name="Yi F."/>
            <person name="Sun M."/>
            <person name="An G."/>
            <person name="Cheng J."/>
            <person name="Zhang Y."/>
            <person name="Shi Q."/>
            <person name="Xie Y."/>
            <person name="Shi X."/>
            <person name="Chang Y."/>
            <person name="Huang F."/>
            <person name="Chen Y."/>
            <person name="Hong S."/>
            <person name="Mi L."/>
            <person name="Sun Q."/>
            <person name="Zhang L."/>
            <person name="Zhou B."/>
            <person name="Peng R."/>
            <person name="Zhang X."/>
            <person name="Liu F."/>
        </authorList>
    </citation>
    <scope>NUCLEOTIDE SEQUENCE [LARGE SCALE GENOMIC DNA]</scope>
    <source>
        <strain evidence="3">cv. PA1801</strain>
    </source>
</reference>
<keyword evidence="1" id="KW-1133">Transmembrane helix</keyword>
<gene>
    <name evidence="2" type="ORF">EPI10_027117</name>
</gene>